<protein>
    <submittedName>
        <fullName evidence="2">Flavodoxin</fullName>
    </submittedName>
</protein>
<sequence>MAKTLIIYYSRAGENYVNGQIVSLPVGQTAKAVTYLEEATGADVFPLEPLRAYSKDYTTCTQEALAEEKDQARPGLTKMLTDVAAYERIIVAGPCWWGTFPMFVFTQLEALDLSGKDVYVLMTHEGSGLGHVMRDLQQSCPGASVVDGLAVHGADVEQEKGRIQAWGKEISDS</sequence>
<evidence type="ECO:0000313" key="2">
    <source>
        <dbReference type="EMBL" id="MBC3536508.1"/>
    </source>
</evidence>
<gene>
    <name evidence="2" type="ORF">H8J70_04485</name>
</gene>
<organism evidence="2 3">
    <name type="scientific">Megasphaera hominis</name>
    <dbReference type="NCBI Taxonomy" id="159836"/>
    <lineage>
        <taxon>Bacteria</taxon>
        <taxon>Bacillati</taxon>
        <taxon>Bacillota</taxon>
        <taxon>Negativicutes</taxon>
        <taxon>Veillonellales</taxon>
        <taxon>Veillonellaceae</taxon>
        <taxon>Megasphaera</taxon>
    </lineage>
</organism>
<keyword evidence="3" id="KW-1185">Reference proteome</keyword>
<feature type="domain" description="Flavodoxin-like" evidence="1">
    <location>
        <begin position="27"/>
        <end position="158"/>
    </location>
</feature>
<name>A0ABR6VGS5_9FIRM</name>
<comment type="caution">
    <text evidence="2">The sequence shown here is derived from an EMBL/GenBank/DDBJ whole genome shotgun (WGS) entry which is preliminary data.</text>
</comment>
<dbReference type="PANTHER" id="PTHR39201">
    <property type="entry name" value="EXPORTED PROTEIN-RELATED"/>
    <property type="match status" value="1"/>
</dbReference>
<dbReference type="SUPFAM" id="SSF52218">
    <property type="entry name" value="Flavoproteins"/>
    <property type="match status" value="1"/>
</dbReference>
<dbReference type="Gene3D" id="3.40.50.360">
    <property type="match status" value="1"/>
</dbReference>
<dbReference type="EMBL" id="JACOGK010000009">
    <property type="protein sequence ID" value="MBC3536508.1"/>
    <property type="molecule type" value="Genomic_DNA"/>
</dbReference>
<evidence type="ECO:0000259" key="1">
    <source>
        <dbReference type="Pfam" id="PF12682"/>
    </source>
</evidence>
<proteinExistence type="predicted"/>
<dbReference type="InterPro" id="IPR029039">
    <property type="entry name" value="Flavoprotein-like_sf"/>
</dbReference>
<dbReference type="Pfam" id="PF12682">
    <property type="entry name" value="Flavodoxin_4"/>
    <property type="match status" value="1"/>
</dbReference>
<dbReference type="Proteomes" id="UP000606870">
    <property type="component" value="Unassembled WGS sequence"/>
</dbReference>
<dbReference type="RefSeq" id="WP_186502665.1">
    <property type="nucleotide sequence ID" value="NZ_JACOGK010000009.1"/>
</dbReference>
<evidence type="ECO:0000313" key="3">
    <source>
        <dbReference type="Proteomes" id="UP000606870"/>
    </source>
</evidence>
<accession>A0ABR6VGS5</accession>
<dbReference type="InterPro" id="IPR008254">
    <property type="entry name" value="Flavodoxin/NO_synth"/>
</dbReference>
<dbReference type="PANTHER" id="PTHR39201:SF1">
    <property type="entry name" value="FLAVODOXIN-LIKE DOMAIN-CONTAINING PROTEIN"/>
    <property type="match status" value="1"/>
</dbReference>
<reference evidence="2 3" key="1">
    <citation type="submission" date="2020-08" db="EMBL/GenBank/DDBJ databases">
        <authorList>
            <person name="Liu C."/>
            <person name="Sun Q."/>
        </authorList>
    </citation>
    <scope>NUCLEOTIDE SEQUENCE [LARGE SCALE GENOMIC DNA]</scope>
    <source>
        <strain evidence="2 3">NSJ-59</strain>
    </source>
</reference>